<evidence type="ECO:0000256" key="1">
    <source>
        <dbReference type="SAM" id="SignalP"/>
    </source>
</evidence>
<keyword evidence="1" id="KW-0732">Signal</keyword>
<accession>A0A6N2YNH6</accession>
<reference evidence="2" key="1">
    <citation type="submission" date="2019-11" db="EMBL/GenBank/DDBJ databases">
        <authorList>
            <person name="Feng L."/>
        </authorList>
    </citation>
    <scope>NUCLEOTIDE SEQUENCE</scope>
    <source>
        <strain evidence="2">EMassiliensisLFYP7</strain>
    </source>
</reference>
<proteinExistence type="predicted"/>
<gene>
    <name evidence="2" type="ORF">EMLFYP7_00228</name>
</gene>
<dbReference type="RefSeq" id="WP_156564460.1">
    <property type="nucleotide sequence ID" value="NZ_CACRTZ010000001.1"/>
</dbReference>
<evidence type="ECO:0000313" key="2">
    <source>
        <dbReference type="EMBL" id="VYT68525.1"/>
    </source>
</evidence>
<dbReference type="EMBL" id="CACRTZ010000001">
    <property type="protein sequence ID" value="VYT68525.1"/>
    <property type="molecule type" value="Genomic_DNA"/>
</dbReference>
<organism evidence="2">
    <name type="scientific">Phytobacter massiliensis</name>
    <dbReference type="NCBI Taxonomy" id="1485952"/>
    <lineage>
        <taxon>Bacteria</taxon>
        <taxon>Pseudomonadati</taxon>
        <taxon>Pseudomonadota</taxon>
        <taxon>Gammaproteobacteria</taxon>
        <taxon>Enterobacterales</taxon>
        <taxon>Enterobacteriaceae</taxon>
        <taxon>Phytobacter</taxon>
    </lineage>
</organism>
<sequence>MNKYIALLTIPLGMLMNSAIAAEKIPEMAAKRCAPEPVVFYGQSQDNSKEVLVCKRATGVSYYAGKINHSAVMNEANGPRKLKVVFNTGDMKEGLLINTGPEVYGISSQRTGDYVFMRMKDGKSKPEVLEIGYLDDATVINNVRQHFMK</sequence>
<feature type="chain" id="PRO_5026997201" evidence="1">
    <location>
        <begin position="22"/>
        <end position="149"/>
    </location>
</feature>
<name>A0A6N2YNH6_9ENTR</name>
<dbReference type="AlphaFoldDB" id="A0A6N2YNH6"/>
<protein>
    <submittedName>
        <fullName evidence="2">Uncharacterized protein</fullName>
    </submittedName>
</protein>
<feature type="signal peptide" evidence="1">
    <location>
        <begin position="1"/>
        <end position="21"/>
    </location>
</feature>